<keyword evidence="2" id="KW-1185">Reference proteome</keyword>
<sequence length="100" mass="11867">MLDELFAVQKDHRRSVGMFMNMFWLIRLHCMRVEEHIIEELDVTEKVFPSWHARILWRQDFICEPVLYCVCLTVASNYNNHPIIGSCTTNGLEAVINQLW</sequence>
<evidence type="ECO:0000313" key="2">
    <source>
        <dbReference type="Proteomes" id="UP000015106"/>
    </source>
</evidence>
<reference evidence="1" key="2">
    <citation type="submission" date="2018-03" db="EMBL/GenBank/DDBJ databases">
        <title>The Triticum urartu genome reveals the dynamic nature of wheat genome evolution.</title>
        <authorList>
            <person name="Ling H."/>
            <person name="Ma B."/>
            <person name="Shi X."/>
            <person name="Liu H."/>
            <person name="Dong L."/>
            <person name="Sun H."/>
            <person name="Cao Y."/>
            <person name="Gao Q."/>
            <person name="Zheng S."/>
            <person name="Li Y."/>
            <person name="Yu Y."/>
            <person name="Du H."/>
            <person name="Qi M."/>
            <person name="Li Y."/>
            <person name="Yu H."/>
            <person name="Cui Y."/>
            <person name="Wang N."/>
            <person name="Chen C."/>
            <person name="Wu H."/>
            <person name="Zhao Y."/>
            <person name="Zhang J."/>
            <person name="Li Y."/>
            <person name="Zhou W."/>
            <person name="Zhang B."/>
            <person name="Hu W."/>
            <person name="Eijk M."/>
            <person name="Tang J."/>
            <person name="Witsenboer H."/>
            <person name="Zhao S."/>
            <person name="Li Z."/>
            <person name="Zhang A."/>
            <person name="Wang D."/>
            <person name="Liang C."/>
        </authorList>
    </citation>
    <scope>NUCLEOTIDE SEQUENCE [LARGE SCALE GENOMIC DNA]</scope>
    <source>
        <strain evidence="1">cv. G1812</strain>
    </source>
</reference>
<evidence type="ECO:0000313" key="1">
    <source>
        <dbReference type="EnsemblPlants" id="TuG1812G0400000947.01.T01"/>
    </source>
</evidence>
<accession>A0A8R7Q0M8</accession>
<dbReference type="AlphaFoldDB" id="A0A8R7Q0M8"/>
<reference evidence="2" key="1">
    <citation type="journal article" date="2013" name="Nature">
        <title>Draft genome of the wheat A-genome progenitor Triticum urartu.</title>
        <authorList>
            <person name="Ling H.Q."/>
            <person name="Zhao S."/>
            <person name="Liu D."/>
            <person name="Wang J."/>
            <person name="Sun H."/>
            <person name="Zhang C."/>
            <person name="Fan H."/>
            <person name="Li D."/>
            <person name="Dong L."/>
            <person name="Tao Y."/>
            <person name="Gao C."/>
            <person name="Wu H."/>
            <person name="Li Y."/>
            <person name="Cui Y."/>
            <person name="Guo X."/>
            <person name="Zheng S."/>
            <person name="Wang B."/>
            <person name="Yu K."/>
            <person name="Liang Q."/>
            <person name="Yang W."/>
            <person name="Lou X."/>
            <person name="Chen J."/>
            <person name="Feng M."/>
            <person name="Jian J."/>
            <person name="Zhang X."/>
            <person name="Luo G."/>
            <person name="Jiang Y."/>
            <person name="Liu J."/>
            <person name="Wang Z."/>
            <person name="Sha Y."/>
            <person name="Zhang B."/>
            <person name="Wu H."/>
            <person name="Tang D."/>
            <person name="Shen Q."/>
            <person name="Xue P."/>
            <person name="Zou S."/>
            <person name="Wang X."/>
            <person name="Liu X."/>
            <person name="Wang F."/>
            <person name="Yang Y."/>
            <person name="An X."/>
            <person name="Dong Z."/>
            <person name="Zhang K."/>
            <person name="Zhang X."/>
            <person name="Luo M.C."/>
            <person name="Dvorak J."/>
            <person name="Tong Y."/>
            <person name="Wang J."/>
            <person name="Yang H."/>
            <person name="Li Z."/>
            <person name="Wang D."/>
            <person name="Zhang A."/>
            <person name="Wang J."/>
        </authorList>
    </citation>
    <scope>NUCLEOTIDE SEQUENCE</scope>
    <source>
        <strain evidence="2">cv. G1812</strain>
    </source>
</reference>
<proteinExistence type="predicted"/>
<organism evidence="1 2">
    <name type="scientific">Triticum urartu</name>
    <name type="common">Red wild einkorn</name>
    <name type="synonym">Crithodium urartu</name>
    <dbReference type="NCBI Taxonomy" id="4572"/>
    <lineage>
        <taxon>Eukaryota</taxon>
        <taxon>Viridiplantae</taxon>
        <taxon>Streptophyta</taxon>
        <taxon>Embryophyta</taxon>
        <taxon>Tracheophyta</taxon>
        <taxon>Spermatophyta</taxon>
        <taxon>Magnoliopsida</taxon>
        <taxon>Liliopsida</taxon>
        <taxon>Poales</taxon>
        <taxon>Poaceae</taxon>
        <taxon>BOP clade</taxon>
        <taxon>Pooideae</taxon>
        <taxon>Triticodae</taxon>
        <taxon>Triticeae</taxon>
        <taxon>Triticinae</taxon>
        <taxon>Triticum</taxon>
    </lineage>
</organism>
<reference evidence="1" key="3">
    <citation type="submission" date="2022-06" db="UniProtKB">
        <authorList>
            <consortium name="EnsemblPlants"/>
        </authorList>
    </citation>
    <scope>IDENTIFICATION</scope>
</reference>
<dbReference type="EnsemblPlants" id="TuG1812G0400000947.01.T01">
    <property type="protein sequence ID" value="TuG1812G0400000947.01.T01"/>
    <property type="gene ID" value="TuG1812G0400000947.01"/>
</dbReference>
<dbReference type="Gramene" id="TuG1812G0400000947.01.T01">
    <property type="protein sequence ID" value="TuG1812G0400000947.01.T01"/>
    <property type="gene ID" value="TuG1812G0400000947.01"/>
</dbReference>
<dbReference type="Proteomes" id="UP000015106">
    <property type="component" value="Chromosome 4"/>
</dbReference>
<protein>
    <submittedName>
        <fullName evidence="1">Uncharacterized protein</fullName>
    </submittedName>
</protein>
<name>A0A8R7Q0M8_TRIUA</name>